<sequence length="433" mass="46189">MAQPLHSKTSCRRWRDKPKRPLPPPAAVVVEDLLVPTVTALPEGSAALVLSAPDAPEKGRGDGGYAGVPLPPTRMWGWGRGNGYCGETCMQQALLRYGSYVSAERIRYAAGNNELLVGVHDKKAAKALRLAYDAFDTDAMREPQGEAFLQWALWHVRRGHHVTAGWYIFTDGGEDGYDHIMPIAGVATANGATNSDGAADATQPPQGKNKKGAVGPSVAELEAAVAAARDGSGARVTAVDFCDLAQAPQRRAARNDFTRDGTLLATRETACAKVAVEQCGVASPPATEAGYAYALPMEQGFGIAVTGNAGPPTERLVLRVARADDVASGRDNDGPAMWSEPDWGAEDALDEAPCRLAVSATAFGLTPGRAYALLRFDDPAHLPEKPSGGKGLFEGKKWRRQWRFTAPATETALWRFDDIASDGAYFYRLVPAT</sequence>
<accession>A0A7S1Q4P4</accession>
<dbReference type="EMBL" id="HBGF01023112">
    <property type="protein sequence ID" value="CAD9117013.1"/>
    <property type="molecule type" value="Transcribed_RNA"/>
</dbReference>
<protein>
    <recommendedName>
        <fullName evidence="3">Peptidase C39-like domain-containing protein</fullName>
    </recommendedName>
</protein>
<evidence type="ECO:0000313" key="2">
    <source>
        <dbReference type="EMBL" id="CAD9117013.1"/>
    </source>
</evidence>
<evidence type="ECO:0008006" key="3">
    <source>
        <dbReference type="Google" id="ProtNLM"/>
    </source>
</evidence>
<feature type="compositionally biased region" description="Basic residues" evidence="1">
    <location>
        <begin position="9"/>
        <end position="20"/>
    </location>
</feature>
<proteinExistence type="predicted"/>
<dbReference type="AlphaFoldDB" id="A0A7S1Q4P4"/>
<organism evidence="2">
    <name type="scientific">Neobodo designis</name>
    <name type="common">Flagellated protozoan</name>
    <name type="synonym">Bodo designis</name>
    <dbReference type="NCBI Taxonomy" id="312471"/>
    <lineage>
        <taxon>Eukaryota</taxon>
        <taxon>Discoba</taxon>
        <taxon>Euglenozoa</taxon>
        <taxon>Kinetoplastea</taxon>
        <taxon>Metakinetoplastina</taxon>
        <taxon>Neobodonida</taxon>
        <taxon>Neobodo</taxon>
    </lineage>
</organism>
<gene>
    <name evidence="2" type="ORF">NDES1114_LOCUS15263</name>
</gene>
<reference evidence="2" key="1">
    <citation type="submission" date="2021-01" db="EMBL/GenBank/DDBJ databases">
        <authorList>
            <person name="Corre E."/>
            <person name="Pelletier E."/>
            <person name="Niang G."/>
            <person name="Scheremetjew M."/>
            <person name="Finn R."/>
            <person name="Kale V."/>
            <person name="Holt S."/>
            <person name="Cochrane G."/>
            <person name="Meng A."/>
            <person name="Brown T."/>
            <person name="Cohen L."/>
        </authorList>
    </citation>
    <scope>NUCLEOTIDE SEQUENCE</scope>
    <source>
        <strain evidence="2">CCAP 1951/1</strain>
    </source>
</reference>
<name>A0A7S1Q4P4_NEODS</name>
<feature type="region of interest" description="Disordered" evidence="1">
    <location>
        <begin position="1"/>
        <end position="23"/>
    </location>
</feature>
<evidence type="ECO:0000256" key="1">
    <source>
        <dbReference type="SAM" id="MobiDB-lite"/>
    </source>
</evidence>
<feature type="region of interest" description="Disordered" evidence="1">
    <location>
        <begin position="194"/>
        <end position="215"/>
    </location>
</feature>